<sequence>MTDTGTARETKKARKRFRTDSVTGIVGYRLRRAQLAVFQRFQLRFAEFDLRPADYSVLALIADNPGCKQIEIANALRIKRANFVALINRLEARGLTERREAVGDRRSQALYLTPVGSETMQALKATQDAFEAECIEKLGGVEARDVFLDLLDRLADETP</sequence>
<dbReference type="Pfam" id="PF12802">
    <property type="entry name" value="MarR_2"/>
    <property type="match status" value="1"/>
</dbReference>
<organism evidence="2 3">
    <name type="scientific">Devosia nitrariae</name>
    <dbReference type="NCBI Taxonomy" id="2071872"/>
    <lineage>
        <taxon>Bacteria</taxon>
        <taxon>Pseudomonadati</taxon>
        <taxon>Pseudomonadota</taxon>
        <taxon>Alphaproteobacteria</taxon>
        <taxon>Hyphomicrobiales</taxon>
        <taxon>Devosiaceae</taxon>
        <taxon>Devosia</taxon>
    </lineage>
</organism>
<dbReference type="InterPro" id="IPR039422">
    <property type="entry name" value="MarR/SlyA-like"/>
</dbReference>
<dbReference type="InterPro" id="IPR000835">
    <property type="entry name" value="HTH_MarR-typ"/>
</dbReference>
<dbReference type="InterPro" id="IPR036390">
    <property type="entry name" value="WH_DNA-bd_sf"/>
</dbReference>
<dbReference type="PANTHER" id="PTHR33164">
    <property type="entry name" value="TRANSCRIPTIONAL REGULATOR, MARR FAMILY"/>
    <property type="match status" value="1"/>
</dbReference>
<reference evidence="3" key="1">
    <citation type="journal article" date="2019" name="Int. J. Syst. Evol. Microbiol.">
        <title>The Global Catalogue of Microorganisms (GCM) 10K type strain sequencing project: providing services to taxonomists for standard genome sequencing and annotation.</title>
        <authorList>
            <consortium name="The Broad Institute Genomics Platform"/>
            <consortium name="The Broad Institute Genome Sequencing Center for Infectious Disease"/>
            <person name="Wu L."/>
            <person name="Ma J."/>
        </authorList>
    </citation>
    <scope>NUCLEOTIDE SEQUENCE [LARGE SCALE GENOMIC DNA]</scope>
    <source>
        <strain evidence="3">NBRC 112416</strain>
    </source>
</reference>
<dbReference type="EMBL" id="BSNS01000011">
    <property type="protein sequence ID" value="GLQ55384.1"/>
    <property type="molecule type" value="Genomic_DNA"/>
</dbReference>
<gene>
    <name evidence="2" type="ORF">GCM10010862_26430</name>
</gene>
<protein>
    <submittedName>
        <fullName evidence="2">MarR family transcriptional regulator</fullName>
    </submittedName>
</protein>
<dbReference type="SUPFAM" id="SSF46785">
    <property type="entry name" value="Winged helix' DNA-binding domain"/>
    <property type="match status" value="1"/>
</dbReference>
<proteinExistence type="predicted"/>
<dbReference type="SMART" id="SM00347">
    <property type="entry name" value="HTH_MARR"/>
    <property type="match status" value="1"/>
</dbReference>
<evidence type="ECO:0000313" key="2">
    <source>
        <dbReference type="EMBL" id="GLQ55384.1"/>
    </source>
</evidence>
<evidence type="ECO:0000259" key="1">
    <source>
        <dbReference type="PROSITE" id="PS50995"/>
    </source>
</evidence>
<keyword evidence="3" id="KW-1185">Reference proteome</keyword>
<dbReference type="PROSITE" id="PS50995">
    <property type="entry name" value="HTH_MARR_2"/>
    <property type="match status" value="1"/>
</dbReference>
<dbReference type="PANTHER" id="PTHR33164:SF89">
    <property type="entry name" value="MARR FAMILY REGULATORY PROTEIN"/>
    <property type="match status" value="1"/>
</dbReference>
<feature type="domain" description="HTH marR-type" evidence="1">
    <location>
        <begin position="23"/>
        <end position="156"/>
    </location>
</feature>
<dbReference type="PRINTS" id="PR00598">
    <property type="entry name" value="HTHMARR"/>
</dbReference>
<dbReference type="Proteomes" id="UP001156691">
    <property type="component" value="Unassembled WGS sequence"/>
</dbReference>
<accession>A0ABQ5W695</accession>
<evidence type="ECO:0000313" key="3">
    <source>
        <dbReference type="Proteomes" id="UP001156691"/>
    </source>
</evidence>
<name>A0ABQ5W695_9HYPH</name>
<dbReference type="InterPro" id="IPR036388">
    <property type="entry name" value="WH-like_DNA-bd_sf"/>
</dbReference>
<dbReference type="RefSeq" id="WP_284340795.1">
    <property type="nucleotide sequence ID" value="NZ_BSNS01000011.1"/>
</dbReference>
<dbReference type="Gene3D" id="1.10.10.10">
    <property type="entry name" value="Winged helix-like DNA-binding domain superfamily/Winged helix DNA-binding domain"/>
    <property type="match status" value="1"/>
</dbReference>
<comment type="caution">
    <text evidence="2">The sequence shown here is derived from an EMBL/GenBank/DDBJ whole genome shotgun (WGS) entry which is preliminary data.</text>
</comment>